<evidence type="ECO:0000313" key="1">
    <source>
        <dbReference type="EMBL" id="VDS10554.1"/>
    </source>
</evidence>
<dbReference type="EMBL" id="UZWE01000066">
    <property type="protein sequence ID" value="VDS10554.1"/>
    <property type="molecule type" value="Genomic_DNA"/>
</dbReference>
<accession>A0A447ISR8</accession>
<reference evidence="1 2" key="1">
    <citation type="submission" date="2018-12" db="EMBL/GenBank/DDBJ databases">
        <authorList>
            <person name="Criscuolo A."/>
        </authorList>
    </citation>
    <scope>NUCLEOTIDE SEQUENCE [LARGE SCALE GENOMIC DNA]</scope>
    <source>
        <strain evidence="1">ACIP1116241</strain>
    </source>
</reference>
<proteinExistence type="predicted"/>
<evidence type="ECO:0000313" key="2">
    <source>
        <dbReference type="Proteomes" id="UP000270743"/>
    </source>
</evidence>
<gene>
    <name evidence="1" type="ORF">PARHAE_03770</name>
</gene>
<name>A0A447ISR8_9RHOB</name>
<organism evidence="1 2">
    <name type="scientific">Paracoccus haematequi</name>
    <dbReference type="NCBI Taxonomy" id="2491866"/>
    <lineage>
        <taxon>Bacteria</taxon>
        <taxon>Pseudomonadati</taxon>
        <taxon>Pseudomonadota</taxon>
        <taxon>Alphaproteobacteria</taxon>
        <taxon>Rhodobacterales</taxon>
        <taxon>Paracoccaceae</taxon>
        <taxon>Paracoccus</taxon>
    </lineage>
</organism>
<dbReference type="AlphaFoldDB" id="A0A447ISR8"/>
<dbReference type="RefSeq" id="WP_085378468.1">
    <property type="nucleotide sequence ID" value="NZ_UZWE01000066.1"/>
</dbReference>
<protein>
    <submittedName>
        <fullName evidence="1">Uncharacterized protein</fullName>
    </submittedName>
</protein>
<keyword evidence="2" id="KW-1185">Reference proteome</keyword>
<dbReference type="Proteomes" id="UP000270743">
    <property type="component" value="Unassembled WGS sequence"/>
</dbReference>
<sequence>MTITTGGTQTASLSAEGNFRFATNIVDSSVSIIDVESQDGLGRRSAEWHWRRRIRPRRR</sequence>